<reference evidence="1 2" key="1">
    <citation type="submission" date="2018-09" db="EMBL/GenBank/DDBJ databases">
        <title>Comparative Genomic Analysis of Eight Novel Haloalkaliphilic Bacteriophages from Lake Elmenteita, Kenya.</title>
        <authorList>
            <person name="Akhwale J.K."/>
        </authorList>
    </citation>
    <scope>NUCLEOTIDE SEQUENCE [LARGE SCALE GENOMIC DNA]</scope>
</reference>
<dbReference type="Proteomes" id="UP000274199">
    <property type="component" value="Segment"/>
</dbReference>
<proteinExistence type="predicted"/>
<evidence type="ECO:0000313" key="1">
    <source>
        <dbReference type="EMBL" id="AYP68342.1"/>
    </source>
</evidence>
<name>A0A3G3BVP2_9CAUD</name>
<protein>
    <submittedName>
        <fullName evidence="1">Uncharacterized protein</fullName>
    </submittedName>
</protein>
<dbReference type="EMBL" id="MH884508">
    <property type="protein sequence ID" value="AYP68342.1"/>
    <property type="molecule type" value="Genomic_DNA"/>
</dbReference>
<evidence type="ECO:0000313" key="2">
    <source>
        <dbReference type="Proteomes" id="UP000274199"/>
    </source>
</evidence>
<accession>A0A3G3BVP2</accession>
<organism evidence="1 2">
    <name type="scientific">Bacillus phage vB_BcoS-136</name>
    <dbReference type="NCBI Taxonomy" id="2419619"/>
    <lineage>
        <taxon>Viruses</taxon>
        <taxon>Duplodnaviria</taxon>
        <taxon>Heunggongvirae</taxon>
        <taxon>Uroviricota</taxon>
        <taxon>Caudoviricetes</taxon>
        <taxon>Heleneionescovirinae</taxon>
        <taxon>Kenyattavirus</taxon>
        <taxon>Kenyattavirus kv136</taxon>
    </lineage>
</organism>
<gene>
    <name evidence="1" type="ORF">vBBcoS136_00228</name>
</gene>
<sequence length="61" mass="7253">MQESIEDMIEFFKEKEIPIQITVETQVKPTVHAIYDGQIYITRGKSVIDCLIKMRYEIFEN</sequence>
<keyword evidence="2" id="KW-1185">Reference proteome</keyword>